<dbReference type="Proteomes" id="UP000274922">
    <property type="component" value="Unassembled WGS sequence"/>
</dbReference>
<feature type="compositionally biased region" description="Low complexity" evidence="2">
    <location>
        <begin position="220"/>
        <end position="240"/>
    </location>
</feature>
<feature type="region of interest" description="Disordered" evidence="2">
    <location>
        <begin position="339"/>
        <end position="365"/>
    </location>
</feature>
<feature type="compositionally biased region" description="Gly residues" evidence="2">
    <location>
        <begin position="852"/>
        <end position="862"/>
    </location>
</feature>
<feature type="region of interest" description="Disordered" evidence="2">
    <location>
        <begin position="185"/>
        <end position="295"/>
    </location>
</feature>
<keyword evidence="1" id="KW-0175">Coiled coil</keyword>
<feature type="compositionally biased region" description="Basic and acidic residues" evidence="2">
    <location>
        <begin position="271"/>
        <end position="290"/>
    </location>
</feature>
<accession>A0A4P9XE06</accession>
<feature type="region of interest" description="Disordered" evidence="2">
    <location>
        <begin position="785"/>
        <end position="814"/>
    </location>
</feature>
<reference evidence="4" key="1">
    <citation type="journal article" date="2018" name="Nat. Microbiol.">
        <title>Leveraging single-cell genomics to expand the fungal tree of life.</title>
        <authorList>
            <person name="Ahrendt S.R."/>
            <person name="Quandt C.A."/>
            <person name="Ciobanu D."/>
            <person name="Clum A."/>
            <person name="Salamov A."/>
            <person name="Andreopoulos B."/>
            <person name="Cheng J.F."/>
            <person name="Woyke T."/>
            <person name="Pelin A."/>
            <person name="Henrissat B."/>
            <person name="Reynolds N.K."/>
            <person name="Benny G.L."/>
            <person name="Smith M.E."/>
            <person name="James T.Y."/>
            <person name="Grigoriev I.V."/>
        </authorList>
    </citation>
    <scope>NUCLEOTIDE SEQUENCE [LARGE SCALE GENOMIC DNA]</scope>
    <source>
        <strain evidence="4">ATCC 52028</strain>
    </source>
</reference>
<evidence type="ECO:0000256" key="1">
    <source>
        <dbReference type="SAM" id="Coils"/>
    </source>
</evidence>
<dbReference type="GO" id="GO:0030041">
    <property type="term" value="P:actin filament polymerization"/>
    <property type="evidence" value="ECO:0007669"/>
    <property type="project" value="TreeGrafter"/>
</dbReference>
<dbReference type="AlphaFoldDB" id="A0A4P9XE06"/>
<organism evidence="3 4">
    <name type="scientific">Caulochytrium protostelioides</name>
    <dbReference type="NCBI Taxonomy" id="1555241"/>
    <lineage>
        <taxon>Eukaryota</taxon>
        <taxon>Fungi</taxon>
        <taxon>Fungi incertae sedis</taxon>
        <taxon>Chytridiomycota</taxon>
        <taxon>Chytridiomycota incertae sedis</taxon>
        <taxon>Chytridiomycetes</taxon>
        <taxon>Caulochytriales</taxon>
        <taxon>Caulochytriaceae</taxon>
        <taxon>Caulochytrium</taxon>
    </lineage>
</organism>
<feature type="coiled-coil region" evidence="1">
    <location>
        <begin position="422"/>
        <end position="456"/>
    </location>
</feature>
<feature type="compositionally biased region" description="Basic and acidic residues" evidence="2">
    <location>
        <begin position="192"/>
        <end position="204"/>
    </location>
</feature>
<protein>
    <submittedName>
        <fullName evidence="3">Uncharacterized protein</fullName>
    </submittedName>
</protein>
<dbReference type="PANTHER" id="PTHR45691:SF6">
    <property type="entry name" value="PROTEIN DIAPHANOUS"/>
    <property type="match status" value="1"/>
</dbReference>
<gene>
    <name evidence="3" type="ORF">CXG81DRAFT_23916</name>
</gene>
<dbReference type="PANTHER" id="PTHR45691">
    <property type="entry name" value="PROTEIN DIAPHANOUS"/>
    <property type="match status" value="1"/>
</dbReference>
<feature type="compositionally biased region" description="Low complexity" evidence="2">
    <location>
        <begin position="249"/>
        <end position="270"/>
    </location>
</feature>
<proteinExistence type="predicted"/>
<sequence>MLPRIPHDLVDGRLLAVQIFYRELVQVRADALRWLLLLAELRQIQNTLGSVIGENDPYEKHYVHFAEPATQQTPETLKQFFIDASLAARPPFDFFAHLVDTAEDAGMISEAVHAEKSTHRFHFWDVLDTIFFNNPLFINELMASETASLKFYGALHAKLVEDQFMMKHQLRQQVPPVLSAGTLPLAPSSDSVLHDPRPGHRESSLARGDAGPGLGGSGPSVGDVPTRLQQQLQTIHVQQQQRRRGTSMTALRPASAAAPTAAPTAASARWRSPDRRVDHPAVGDDADATRTRSQNTTFLSVLDATDPEDDPSIESSHTDLSAKVARLWSRSRIHLPSPPQPVYPAFPPPAVPHPSPPRGTPAALRAPSAIAPPVAMSAPVLSEVSTVAAAAAPAASVAPAPPVPPEPGPAPPAVLLTLERTMARLESQSAQQTASLAQIERALERETAAHAATRRDARAKQALLRQRLDAAAHARDQAVAAAAEQAARTSQLKAALVAAEAAVAEARDDGAALHAAEAAAARAALGAKAASLAAMRDTLAAREAAVVRADAMVAEVRQDAASLREQNAALRSERDAAQAALRRAEASAAAAAKTAAAEMEAAAAAAQRDRKRLQRAVQAAEDRATRMKADADAALAKAAAAETAAAQLAAAQAKIRTLQAELARKRTLLQSRADRAVNAAPSAGLASAGVAIGSTAAEATAAAARPASVSSPAAAADAATCSDAAALQSRYHAISAHVALLHRLLLSSYTALLRQETAATGAMGTAAAPPSAGALATSPCPCPIERTPSAAAGRRRSGSGPGSPPARPRNAASGILGDLSGIALSEPEVASRAHPSYGGLSGMLETLDLDASGGGMSGGMSGDGPRRGQEDMPAATASRVLSGDGVPAPEVRDRRLGSAEADAVSGVDPTDVDDPRLLALSRAFLGVTDLHAFLAQTGRVGRALEAARAAQTARVRDLLARVADLVGVPPPPPGRRGKPRVHPVVAEIDQTLTLIFAQVLPELQTVRTPVHLIA</sequence>
<feature type="region of interest" description="Disordered" evidence="2">
    <location>
        <begin position="851"/>
        <end position="872"/>
    </location>
</feature>
<evidence type="ECO:0000256" key="2">
    <source>
        <dbReference type="SAM" id="MobiDB-lite"/>
    </source>
</evidence>
<feature type="compositionally biased region" description="Pro residues" evidence="2">
    <location>
        <begin position="339"/>
        <end position="359"/>
    </location>
</feature>
<dbReference type="InterPro" id="IPR051412">
    <property type="entry name" value="Formin_Homology_Diaphanous_sf"/>
</dbReference>
<dbReference type="GO" id="GO:0005884">
    <property type="term" value="C:actin filament"/>
    <property type="evidence" value="ECO:0007669"/>
    <property type="project" value="TreeGrafter"/>
</dbReference>
<keyword evidence="4" id="KW-1185">Reference proteome</keyword>
<feature type="compositionally biased region" description="Gly residues" evidence="2">
    <location>
        <begin position="210"/>
        <end position="219"/>
    </location>
</feature>
<feature type="coiled-coil region" evidence="1">
    <location>
        <begin position="546"/>
        <end position="668"/>
    </location>
</feature>
<name>A0A4P9XE06_9FUNG</name>
<dbReference type="EMBL" id="ML014123">
    <property type="protein sequence ID" value="RKP03390.1"/>
    <property type="molecule type" value="Genomic_DNA"/>
</dbReference>
<evidence type="ECO:0000313" key="3">
    <source>
        <dbReference type="EMBL" id="RKP03390.1"/>
    </source>
</evidence>
<evidence type="ECO:0000313" key="4">
    <source>
        <dbReference type="Proteomes" id="UP000274922"/>
    </source>
</evidence>